<feature type="transmembrane region" description="Helical" evidence="6">
    <location>
        <begin position="101"/>
        <end position="122"/>
    </location>
</feature>
<dbReference type="InterPro" id="IPR036259">
    <property type="entry name" value="MFS_trans_sf"/>
</dbReference>
<dbReference type="GO" id="GO:0016020">
    <property type="term" value="C:membrane"/>
    <property type="evidence" value="ECO:0007669"/>
    <property type="project" value="UniProtKB-SubCell"/>
</dbReference>
<sequence>MSRFPVTTVALIAVCIGYLIAPMGMAAVNVAIPVLAEDLQASAIKVSWLPTLYILANVAFMLPFGKLADNYGRKRVYAYGLLLNALSALMCAIGTDIDWILFWRFMQGAAGAMIFSTGVAIITSVTPSHKRGAALGVLAACVYIGLTLAPAVGGWLTELLGWRAVFYFQIPLVIALLILMKLKLHGEWKNEHHSRFDWIGSAIFITFACTLVYGLSKLPSLLGFALLLVSLLSLVGFIVHQSRDRQPLIRVQMFRESRVFSLSLSTSFLMYGSNFAIIFLLSLYLQYIKGFSPAYAGQILLMQALCMAIVAPFAGKLADRFQPRIIATIGCSIVAVGFLFLIQISPDTTAFYIGGSLGLVGLGFGLFSTPNNSAIMGAVKEQEVGVASASMNLSRTIGNLVGMSLVNLMMHYYIGDANFGPESNPALMSTISLALLMSLSFVIIASVISAVRGKQ</sequence>
<organism evidence="8 9">
    <name type="scientific">Glaciecola nitratireducens (strain JCM 12485 / KCTC 12276 / FR1064)</name>
    <dbReference type="NCBI Taxonomy" id="1085623"/>
    <lineage>
        <taxon>Bacteria</taxon>
        <taxon>Pseudomonadati</taxon>
        <taxon>Pseudomonadota</taxon>
        <taxon>Gammaproteobacteria</taxon>
        <taxon>Alteromonadales</taxon>
        <taxon>Alteromonadaceae</taxon>
        <taxon>Brumicola</taxon>
    </lineage>
</organism>
<feature type="transmembrane region" description="Helical" evidence="6">
    <location>
        <begin position="426"/>
        <end position="451"/>
    </location>
</feature>
<evidence type="ECO:0000256" key="2">
    <source>
        <dbReference type="ARBA" id="ARBA00022448"/>
    </source>
</evidence>
<feature type="transmembrane region" description="Helical" evidence="6">
    <location>
        <begin position="164"/>
        <end position="184"/>
    </location>
</feature>
<evidence type="ECO:0000256" key="5">
    <source>
        <dbReference type="ARBA" id="ARBA00023136"/>
    </source>
</evidence>
<feature type="transmembrane region" description="Helical" evidence="6">
    <location>
        <begin position="221"/>
        <end position="239"/>
    </location>
</feature>
<dbReference type="InterPro" id="IPR011701">
    <property type="entry name" value="MFS"/>
</dbReference>
<comment type="subcellular location">
    <subcellularLocation>
        <location evidence="1">Membrane</location>
        <topology evidence="1">Multi-pass membrane protein</topology>
    </subcellularLocation>
</comment>
<feature type="transmembrane region" description="Helical" evidence="6">
    <location>
        <begin position="196"/>
        <end position="215"/>
    </location>
</feature>
<dbReference type="Gene3D" id="1.20.1720.10">
    <property type="entry name" value="Multidrug resistance protein D"/>
    <property type="match status" value="1"/>
</dbReference>
<dbReference type="OrthoDB" id="9812221at2"/>
<feature type="transmembrane region" description="Helical" evidence="6">
    <location>
        <begin position="76"/>
        <end position="95"/>
    </location>
</feature>
<evidence type="ECO:0000313" key="8">
    <source>
        <dbReference type="EMBL" id="AEP31591.1"/>
    </source>
</evidence>
<keyword evidence="3 6" id="KW-0812">Transmembrane</keyword>
<evidence type="ECO:0000259" key="7">
    <source>
        <dbReference type="PROSITE" id="PS50850"/>
    </source>
</evidence>
<evidence type="ECO:0000256" key="4">
    <source>
        <dbReference type="ARBA" id="ARBA00022989"/>
    </source>
</evidence>
<dbReference type="CDD" id="cd17321">
    <property type="entry name" value="MFS_MMR_MDR_like"/>
    <property type="match status" value="1"/>
</dbReference>
<evidence type="ECO:0000313" key="9">
    <source>
        <dbReference type="Proteomes" id="UP000009282"/>
    </source>
</evidence>
<accession>G4QNN3</accession>
<dbReference type="Proteomes" id="UP000009282">
    <property type="component" value="Chromosome"/>
</dbReference>
<gene>
    <name evidence="8" type="ordered locus">GNIT_3497</name>
</gene>
<evidence type="ECO:0000256" key="1">
    <source>
        <dbReference type="ARBA" id="ARBA00004141"/>
    </source>
</evidence>
<dbReference type="GO" id="GO:0022857">
    <property type="term" value="F:transmembrane transporter activity"/>
    <property type="evidence" value="ECO:0007669"/>
    <property type="project" value="InterPro"/>
</dbReference>
<dbReference type="STRING" id="1085623.GNIT_3497"/>
<dbReference type="RefSeq" id="WP_014110462.1">
    <property type="nucleotide sequence ID" value="NC_016041.1"/>
</dbReference>
<feature type="transmembrane region" description="Helical" evidence="6">
    <location>
        <begin position="295"/>
        <end position="313"/>
    </location>
</feature>
<protein>
    <submittedName>
        <fullName evidence="8">Major facilitator transporter</fullName>
    </submittedName>
</protein>
<evidence type="ECO:0000256" key="3">
    <source>
        <dbReference type="ARBA" id="ARBA00022692"/>
    </source>
</evidence>
<proteinExistence type="predicted"/>
<dbReference type="PROSITE" id="PS50850">
    <property type="entry name" value="MFS"/>
    <property type="match status" value="1"/>
</dbReference>
<dbReference type="InterPro" id="IPR020846">
    <property type="entry name" value="MFS_dom"/>
</dbReference>
<feature type="transmembrane region" description="Helical" evidence="6">
    <location>
        <begin position="325"/>
        <end position="344"/>
    </location>
</feature>
<feature type="transmembrane region" description="Helical" evidence="6">
    <location>
        <begin position="134"/>
        <end position="152"/>
    </location>
</feature>
<dbReference type="HOGENOM" id="CLU_000960_28_3_6"/>
<evidence type="ECO:0000256" key="6">
    <source>
        <dbReference type="SAM" id="Phobius"/>
    </source>
</evidence>
<keyword evidence="5 6" id="KW-0472">Membrane</keyword>
<keyword evidence="4 6" id="KW-1133">Transmembrane helix</keyword>
<dbReference type="PANTHER" id="PTHR42718">
    <property type="entry name" value="MAJOR FACILITATOR SUPERFAMILY MULTIDRUG TRANSPORTER MFSC"/>
    <property type="match status" value="1"/>
</dbReference>
<dbReference type="Pfam" id="PF07690">
    <property type="entry name" value="MFS_1"/>
    <property type="match status" value="1"/>
</dbReference>
<feature type="transmembrane region" description="Helical" evidence="6">
    <location>
        <begin position="397"/>
        <end position="414"/>
    </location>
</feature>
<dbReference type="SUPFAM" id="SSF103473">
    <property type="entry name" value="MFS general substrate transporter"/>
    <property type="match status" value="1"/>
</dbReference>
<name>G4QNN3_GLANF</name>
<dbReference type="PRINTS" id="PR01036">
    <property type="entry name" value="TCRTETB"/>
</dbReference>
<keyword evidence="2" id="KW-0813">Transport</keyword>
<dbReference type="Gene3D" id="1.20.1250.20">
    <property type="entry name" value="MFS general substrate transporter like domains"/>
    <property type="match status" value="1"/>
</dbReference>
<dbReference type="AlphaFoldDB" id="G4QNN3"/>
<reference evidence="8 9" key="1">
    <citation type="journal article" date="2011" name="J. Bacteriol.">
        <title>Complete genome sequence of seawater bacterium Glaciecola nitratireducens FR1064T.</title>
        <authorList>
            <person name="Bian F."/>
            <person name="Qin Q.L."/>
            <person name="Xie B.B."/>
            <person name="Shu Y.L."/>
            <person name="Zhang X.Y."/>
            <person name="Yu Y."/>
            <person name="Chen B."/>
            <person name="Chen X.L."/>
            <person name="Zhou B.C."/>
            <person name="Zhang Y.Z."/>
        </authorList>
    </citation>
    <scope>NUCLEOTIDE SEQUENCE [LARGE SCALE GENOMIC DNA]</scope>
    <source>
        <strain evidence="9">JCM 12485 / KCTC 12276 / FR1064</strain>
    </source>
</reference>
<feature type="transmembrane region" description="Helical" evidence="6">
    <location>
        <begin position="259"/>
        <end position="283"/>
    </location>
</feature>
<feature type="transmembrane region" description="Helical" evidence="6">
    <location>
        <begin position="350"/>
        <end position="367"/>
    </location>
</feature>
<feature type="transmembrane region" description="Helical" evidence="6">
    <location>
        <begin position="46"/>
        <end position="64"/>
    </location>
</feature>
<keyword evidence="9" id="KW-1185">Reference proteome</keyword>
<dbReference type="PANTHER" id="PTHR42718:SF9">
    <property type="entry name" value="MAJOR FACILITATOR SUPERFAMILY MULTIDRUG TRANSPORTER MFSC"/>
    <property type="match status" value="1"/>
</dbReference>
<dbReference type="EMBL" id="CP003060">
    <property type="protein sequence ID" value="AEP31591.1"/>
    <property type="molecule type" value="Genomic_DNA"/>
</dbReference>
<dbReference type="eggNOG" id="COG2814">
    <property type="taxonomic scope" value="Bacteria"/>
</dbReference>
<feature type="domain" description="Major facilitator superfamily (MFS) profile" evidence="7">
    <location>
        <begin position="10"/>
        <end position="452"/>
    </location>
</feature>
<dbReference type="KEGG" id="gni:GNIT_3497"/>